<keyword evidence="2" id="KW-1185">Reference proteome</keyword>
<evidence type="ECO:0000313" key="1">
    <source>
        <dbReference type="EMBL" id="MBN7828087.1"/>
    </source>
</evidence>
<dbReference type="Pfam" id="PF08309">
    <property type="entry name" value="LVIVD"/>
    <property type="match status" value="1"/>
</dbReference>
<name>A0A939DTL9_9ALTE</name>
<sequence length="97" mass="10614">YMSNYERGLTVLDISDPTQPTQAGLFDTYPASDQTTFNGAWGVYPFLPSGLILVSDINSGLYILRDNTRQSPLASISLSQARISTEEGKDLLLEVTP</sequence>
<dbReference type="EMBL" id="JAFKCV010000350">
    <property type="protein sequence ID" value="MBN7828087.1"/>
    <property type="molecule type" value="Genomic_DNA"/>
</dbReference>
<dbReference type="Proteomes" id="UP000664654">
    <property type="component" value="Unassembled WGS sequence"/>
</dbReference>
<proteinExistence type="predicted"/>
<dbReference type="NCBIfam" id="TIGR04312">
    <property type="entry name" value="choice_anch_B"/>
    <property type="match status" value="1"/>
</dbReference>
<dbReference type="InterPro" id="IPR027589">
    <property type="entry name" value="Choice_anch_B"/>
</dbReference>
<feature type="non-terminal residue" evidence="1">
    <location>
        <position position="1"/>
    </location>
</feature>
<feature type="non-terminal residue" evidence="1">
    <location>
        <position position="97"/>
    </location>
</feature>
<reference evidence="1" key="1">
    <citation type="submission" date="2021-03" db="EMBL/GenBank/DDBJ databases">
        <title>novel species isolated from a fishpond in China.</title>
        <authorList>
            <person name="Lu H."/>
            <person name="Cai Z."/>
        </authorList>
    </citation>
    <scope>NUCLEOTIDE SEQUENCE</scope>
    <source>
        <strain evidence="1">JCM 30855</strain>
    </source>
</reference>
<protein>
    <submittedName>
        <fullName evidence="1">Choice-of-anchor B family protein</fullName>
    </submittedName>
</protein>
<evidence type="ECO:0000313" key="2">
    <source>
        <dbReference type="Proteomes" id="UP000664654"/>
    </source>
</evidence>
<accession>A0A939DTL9</accession>
<organism evidence="1 2">
    <name type="scientific">Bowmanella dokdonensis</name>
    <dbReference type="NCBI Taxonomy" id="751969"/>
    <lineage>
        <taxon>Bacteria</taxon>
        <taxon>Pseudomonadati</taxon>
        <taxon>Pseudomonadota</taxon>
        <taxon>Gammaproteobacteria</taxon>
        <taxon>Alteromonadales</taxon>
        <taxon>Alteromonadaceae</taxon>
        <taxon>Bowmanella</taxon>
    </lineage>
</organism>
<dbReference type="RefSeq" id="WP_206576085.1">
    <property type="nucleotide sequence ID" value="NZ_JAFKCV010000350.1"/>
</dbReference>
<dbReference type="AlphaFoldDB" id="A0A939DTL9"/>
<gene>
    <name evidence="1" type="ORF">J0A66_22900</name>
</gene>
<dbReference type="InterPro" id="IPR013211">
    <property type="entry name" value="LVIVD"/>
</dbReference>
<comment type="caution">
    <text evidence="1">The sequence shown here is derived from an EMBL/GenBank/DDBJ whole genome shotgun (WGS) entry which is preliminary data.</text>
</comment>